<evidence type="ECO:0000313" key="2">
    <source>
        <dbReference type="EMBL" id="HJC47903.1"/>
    </source>
</evidence>
<dbReference type="Proteomes" id="UP000823883">
    <property type="component" value="Unassembled WGS sequence"/>
</dbReference>
<sequence>MRNIRNHVKNMKNLRVKKIFRRNQIIITTLAVMIAAAGYLNYAGKGRTAAGDEVYEAGMMEISDEDILAENQAAADTSGLEEIASLDNDPSDEAEASAVEEATMAAADGEDYVQSEDTEDAGIDNPGEAVLTSGGNISEYIAGVQLNREQVRARNKETLNEIINNQNLDEAAKQEAVQNMVKMTEAAEKENAAETLLSAKGFTDPVVSITGEKVDVVINAASITDPERAQIEDIVKRKTEVGAENIVITLLNTEE</sequence>
<dbReference type="AlphaFoldDB" id="A0A9D2PE33"/>
<evidence type="ECO:0000313" key="3">
    <source>
        <dbReference type="Proteomes" id="UP000823883"/>
    </source>
</evidence>
<keyword evidence="1" id="KW-0472">Membrane</keyword>
<dbReference type="InterPro" id="IPR024232">
    <property type="entry name" value="SpoIIIAH"/>
</dbReference>
<comment type="caution">
    <text evidence="2">The sequence shown here is derived from an EMBL/GenBank/DDBJ whole genome shotgun (WGS) entry which is preliminary data.</text>
</comment>
<reference evidence="2" key="2">
    <citation type="submission" date="2021-04" db="EMBL/GenBank/DDBJ databases">
        <authorList>
            <person name="Gilroy R."/>
        </authorList>
    </citation>
    <scope>NUCLEOTIDE SEQUENCE</scope>
    <source>
        <strain evidence="2">CHK183-5548</strain>
    </source>
</reference>
<dbReference type="Gene3D" id="1.10.287.4300">
    <property type="entry name" value="Stage III sporulation protein AH-like"/>
    <property type="match status" value="1"/>
</dbReference>
<gene>
    <name evidence="2" type="ORF">IAA04_07615</name>
</gene>
<keyword evidence="1" id="KW-1133">Transmembrane helix</keyword>
<keyword evidence="1" id="KW-0812">Transmembrane</keyword>
<dbReference type="Pfam" id="PF12685">
    <property type="entry name" value="SpoIIIAH"/>
    <property type="match status" value="1"/>
</dbReference>
<proteinExistence type="predicted"/>
<name>A0A9D2PE33_9FIRM</name>
<evidence type="ECO:0000256" key="1">
    <source>
        <dbReference type="SAM" id="Phobius"/>
    </source>
</evidence>
<dbReference type="EMBL" id="DWWL01000047">
    <property type="protein sequence ID" value="HJC47903.1"/>
    <property type="molecule type" value="Genomic_DNA"/>
</dbReference>
<reference evidence="2" key="1">
    <citation type="journal article" date="2021" name="PeerJ">
        <title>Extensive microbial diversity within the chicken gut microbiome revealed by metagenomics and culture.</title>
        <authorList>
            <person name="Gilroy R."/>
            <person name="Ravi A."/>
            <person name="Getino M."/>
            <person name="Pursley I."/>
            <person name="Horton D.L."/>
            <person name="Alikhan N.F."/>
            <person name="Baker D."/>
            <person name="Gharbi K."/>
            <person name="Hall N."/>
            <person name="Watson M."/>
            <person name="Adriaenssens E.M."/>
            <person name="Foster-Nyarko E."/>
            <person name="Jarju S."/>
            <person name="Secka A."/>
            <person name="Antonio M."/>
            <person name="Oren A."/>
            <person name="Chaudhuri R.R."/>
            <person name="La Ragione R."/>
            <person name="Hildebrand F."/>
            <person name="Pallen M.J."/>
        </authorList>
    </citation>
    <scope>NUCLEOTIDE SEQUENCE</scope>
    <source>
        <strain evidence="2">CHK183-5548</strain>
    </source>
</reference>
<feature type="transmembrane region" description="Helical" evidence="1">
    <location>
        <begin position="20"/>
        <end position="40"/>
    </location>
</feature>
<dbReference type="InterPro" id="IPR038503">
    <property type="entry name" value="SpoIIIAH_sf"/>
</dbReference>
<accession>A0A9D2PE33</accession>
<organism evidence="2 3">
    <name type="scientific">Candidatus Lachnoclostridium pullistercoris</name>
    <dbReference type="NCBI Taxonomy" id="2838632"/>
    <lineage>
        <taxon>Bacteria</taxon>
        <taxon>Bacillati</taxon>
        <taxon>Bacillota</taxon>
        <taxon>Clostridia</taxon>
        <taxon>Lachnospirales</taxon>
        <taxon>Lachnospiraceae</taxon>
    </lineage>
</organism>
<protein>
    <submittedName>
        <fullName evidence="2">SpoIIIAH-like family protein</fullName>
    </submittedName>
</protein>